<dbReference type="InterPro" id="IPR029021">
    <property type="entry name" value="Prot-tyrosine_phosphatase-like"/>
</dbReference>
<dbReference type="InterPro" id="IPR000387">
    <property type="entry name" value="Tyr_Pase_dom"/>
</dbReference>
<dbReference type="Proteomes" id="UP000703661">
    <property type="component" value="Unassembled WGS sequence"/>
</dbReference>
<feature type="compositionally biased region" description="Polar residues" evidence="1">
    <location>
        <begin position="1"/>
        <end position="15"/>
    </location>
</feature>
<sequence>MTSTVTTPAINTSSEAIGARTEVKPDAGTSQGSDIIEASAPELATTQKDPYQGDGVDPSKAAALIPQRTAIEWIAYSVSLNYNRQLLRQLQREQCLEDVVNLCAEFSGHIETMQELGLVQCWIPTRDFQTPSLESIWTGVRFISKCEARWQGLDESKRGSLYIHCKAGRGRSATVALCWLLFAYKLIPEQAQLVLLKARAQVDKDIYLHSEVVSFYDQVLEQENNSDIVRIDWPDSQ</sequence>
<dbReference type="InterPro" id="IPR016130">
    <property type="entry name" value="Tyr_Pase_AS"/>
</dbReference>
<evidence type="ECO:0000313" key="3">
    <source>
        <dbReference type="EMBL" id="KAG0021271.1"/>
    </source>
</evidence>
<evidence type="ECO:0000256" key="1">
    <source>
        <dbReference type="SAM" id="MobiDB-lite"/>
    </source>
</evidence>
<reference evidence="3" key="1">
    <citation type="journal article" date="2020" name="Fungal Divers.">
        <title>Resolving the Mortierellaceae phylogeny through synthesis of multi-gene phylogenetics and phylogenomics.</title>
        <authorList>
            <person name="Vandepol N."/>
            <person name="Liber J."/>
            <person name="Desiro A."/>
            <person name="Na H."/>
            <person name="Kennedy M."/>
            <person name="Barry K."/>
            <person name="Grigoriev I.V."/>
            <person name="Miller A.N."/>
            <person name="O'Donnell K."/>
            <person name="Stajich J.E."/>
            <person name="Bonito G."/>
        </authorList>
    </citation>
    <scope>NUCLEOTIDE SEQUENCE</scope>
    <source>
        <strain evidence="3">NRRL 2769</strain>
    </source>
</reference>
<keyword evidence="4" id="KW-1185">Reference proteome</keyword>
<dbReference type="Pfam" id="PF22785">
    <property type="entry name" value="Tc-R-P"/>
    <property type="match status" value="1"/>
</dbReference>
<evidence type="ECO:0000313" key="4">
    <source>
        <dbReference type="Proteomes" id="UP000703661"/>
    </source>
</evidence>
<dbReference type="AlphaFoldDB" id="A0A9P6N122"/>
<feature type="region of interest" description="Disordered" evidence="1">
    <location>
        <begin position="1"/>
        <end position="35"/>
    </location>
</feature>
<evidence type="ECO:0000259" key="2">
    <source>
        <dbReference type="PROSITE" id="PS50056"/>
    </source>
</evidence>
<gene>
    <name evidence="3" type="ORF">BGZ80_002740</name>
</gene>
<dbReference type="PROSITE" id="PS50056">
    <property type="entry name" value="TYR_PHOSPHATASE_2"/>
    <property type="match status" value="1"/>
</dbReference>
<comment type="caution">
    <text evidence="3">The sequence shown here is derived from an EMBL/GenBank/DDBJ whole genome shotgun (WGS) entry which is preliminary data.</text>
</comment>
<dbReference type="SUPFAM" id="SSF52799">
    <property type="entry name" value="(Phosphotyrosine protein) phosphatases II"/>
    <property type="match status" value="1"/>
</dbReference>
<dbReference type="EMBL" id="JAAAID010000169">
    <property type="protein sequence ID" value="KAG0021271.1"/>
    <property type="molecule type" value="Genomic_DNA"/>
</dbReference>
<dbReference type="PANTHER" id="PTHR46274:SF6">
    <property type="entry name" value="TYR_PHOSPHATASE_2 DOMAIN-CONTAINING PROTEIN"/>
    <property type="match status" value="1"/>
</dbReference>
<proteinExistence type="predicted"/>
<protein>
    <recommendedName>
        <fullName evidence="2">Tyrosine specific protein phosphatases domain-containing protein</fullName>
    </recommendedName>
</protein>
<name>A0A9P6N122_9FUNG</name>
<dbReference type="Gene3D" id="3.90.190.10">
    <property type="entry name" value="Protein tyrosine phosphatase superfamily"/>
    <property type="match status" value="1"/>
</dbReference>
<dbReference type="PROSITE" id="PS00383">
    <property type="entry name" value="TYR_PHOSPHATASE_1"/>
    <property type="match status" value="1"/>
</dbReference>
<accession>A0A9P6N122</accession>
<feature type="domain" description="Tyrosine specific protein phosphatases" evidence="2">
    <location>
        <begin position="140"/>
        <end position="199"/>
    </location>
</feature>
<dbReference type="PANTHER" id="PTHR46274">
    <property type="entry name" value="PHOSPHATIDYLINOSITOL PHOSPHATASE"/>
    <property type="match status" value="1"/>
</dbReference>
<organism evidence="3 4">
    <name type="scientific">Entomortierella chlamydospora</name>
    <dbReference type="NCBI Taxonomy" id="101097"/>
    <lineage>
        <taxon>Eukaryota</taxon>
        <taxon>Fungi</taxon>
        <taxon>Fungi incertae sedis</taxon>
        <taxon>Mucoromycota</taxon>
        <taxon>Mortierellomycotina</taxon>
        <taxon>Mortierellomycetes</taxon>
        <taxon>Mortierellales</taxon>
        <taxon>Mortierellaceae</taxon>
        <taxon>Entomortierella</taxon>
    </lineage>
</organism>